<dbReference type="InterPro" id="IPR003661">
    <property type="entry name" value="HisK_dim/P_dom"/>
</dbReference>
<dbReference type="CDD" id="cd00082">
    <property type="entry name" value="HisKA"/>
    <property type="match status" value="1"/>
</dbReference>
<dbReference type="Gene3D" id="3.30.565.10">
    <property type="entry name" value="Histidine kinase-like ATPase, C-terminal domain"/>
    <property type="match status" value="1"/>
</dbReference>
<dbReference type="OrthoDB" id="711632at2"/>
<dbReference type="InterPro" id="IPR036097">
    <property type="entry name" value="HisK_dim/P_sf"/>
</dbReference>
<keyword evidence="5" id="KW-0418">Kinase</keyword>
<feature type="domain" description="Response regulatory" evidence="9">
    <location>
        <begin position="585"/>
        <end position="699"/>
    </location>
</feature>
<keyword evidence="4" id="KW-0808">Transferase</keyword>
<dbReference type="SUPFAM" id="SSF47384">
    <property type="entry name" value="Homodimeric domain of signal transducing histidine kinase"/>
    <property type="match status" value="1"/>
</dbReference>
<evidence type="ECO:0000256" key="3">
    <source>
        <dbReference type="ARBA" id="ARBA00022553"/>
    </source>
</evidence>
<accession>A0A5B8W8Z4</accession>
<feature type="domain" description="Histidine kinase" evidence="8">
    <location>
        <begin position="347"/>
        <end position="563"/>
    </location>
</feature>
<protein>
    <recommendedName>
        <fullName evidence="2">histidine kinase</fullName>
        <ecNumber evidence="2">2.7.13.3</ecNumber>
    </recommendedName>
</protein>
<dbReference type="EMBL" id="CP042437">
    <property type="protein sequence ID" value="QEC79372.1"/>
    <property type="molecule type" value="Genomic_DNA"/>
</dbReference>
<dbReference type="InterPro" id="IPR005467">
    <property type="entry name" value="His_kinase_dom"/>
</dbReference>
<dbReference type="Pfam" id="PF00072">
    <property type="entry name" value="Response_reg"/>
    <property type="match status" value="1"/>
</dbReference>
<evidence type="ECO:0000256" key="5">
    <source>
        <dbReference type="ARBA" id="ARBA00022777"/>
    </source>
</evidence>
<keyword evidence="11" id="KW-1185">Reference proteome</keyword>
<dbReference type="GO" id="GO:0000155">
    <property type="term" value="F:phosphorelay sensor kinase activity"/>
    <property type="evidence" value="ECO:0007669"/>
    <property type="project" value="InterPro"/>
</dbReference>
<evidence type="ECO:0000256" key="2">
    <source>
        <dbReference type="ARBA" id="ARBA00012438"/>
    </source>
</evidence>
<evidence type="ECO:0000256" key="4">
    <source>
        <dbReference type="ARBA" id="ARBA00022679"/>
    </source>
</evidence>
<evidence type="ECO:0000313" key="10">
    <source>
        <dbReference type="EMBL" id="QEC79372.1"/>
    </source>
</evidence>
<reference evidence="10 11" key="1">
    <citation type="journal article" date="2013" name="J. Microbiol.">
        <title>Mucilaginibacter ginsenosidivorax sp. nov., with ginsenoside converting activity isolated from sediment.</title>
        <authorList>
            <person name="Kim J.K."/>
            <person name="Choi T.E."/>
            <person name="Liu Q.M."/>
            <person name="Park H.Y."/>
            <person name="Yi T.H."/>
            <person name="Yoon M.H."/>
            <person name="Kim S.C."/>
            <person name="Im W.T."/>
        </authorList>
    </citation>
    <scope>NUCLEOTIDE SEQUENCE [LARGE SCALE GENOMIC DNA]</scope>
    <source>
        <strain evidence="10 11">KHI28</strain>
    </source>
</reference>
<sequence length="707" mass="78904">MQTTYTKTLARKILFAFLAFAIIFSVTALIVRTSITKKLENISKLANNMGQGNNHPEHILLLLHQAEDDFQASLLNANTKNSNNYKTKLTLAFNELNTLLKANADTSSLNVIQSHKIKSWYQKKLALSNQLFGLKHNFDSLLTVYAAFNIEAGKYAQELSGNANKSIKIQTDTVRKMTPAAKRSLFRRIKDAINNKDDKEISAIEINHHNNLKQVNAATQKLLARDQKAYANSLKQLQQQNLKLITMQRELIVLNSHISNELERIVNDMKEINYNATNEFRDMSFKNYQETMGLLNNFSLIALFLVLVFATLLILFIIQLNRAELLLHKEIEQSVTIAQQKMDLLLHMSHEVRNPLTAIRGFLYIFGKTNLTQKQADMLESIKHSSDMLLRTLNDTLDAAKMENSEFKIGMEPFNPDDALKTVVESMEFGATKKGLTLDYHFKGDKGAILQGDSLRLKQIVVNLLSNAIKFTKEGGIRVMAELVSPENKLMVDVRDTGDGISPDQQANLFSKYYQTSSSNGKAGTGLGLFICKQLIKLQDGHITVNSKPGAGTTFSFTIPYEKSNNTAVVKPDTLDPALLLNGITILAVDDNELDLMSLKMMLARWNVNFLQAGNAKQALEIIGKNDVNVVLAAVPALDTDIAELLTAIQKPNPSSKLPVIAISEVMTDAEKYLKMGFADIIEKSVVDTQLVDTVVKALKPKPINFN</sequence>
<dbReference type="Gene3D" id="1.10.287.130">
    <property type="match status" value="1"/>
</dbReference>
<dbReference type="InterPro" id="IPR001789">
    <property type="entry name" value="Sig_transdc_resp-reg_receiver"/>
</dbReference>
<comment type="caution">
    <text evidence="6">Lacks conserved residue(s) required for the propagation of feature annotation.</text>
</comment>
<dbReference type="InterPro" id="IPR003594">
    <property type="entry name" value="HATPase_dom"/>
</dbReference>
<dbReference type="PRINTS" id="PR00344">
    <property type="entry name" value="BCTRLSENSOR"/>
</dbReference>
<dbReference type="CDD" id="cd00156">
    <property type="entry name" value="REC"/>
    <property type="match status" value="1"/>
</dbReference>
<keyword evidence="3" id="KW-0597">Phosphoprotein</keyword>
<dbReference type="SUPFAM" id="SSF52172">
    <property type="entry name" value="CheY-like"/>
    <property type="match status" value="1"/>
</dbReference>
<comment type="catalytic activity">
    <reaction evidence="1">
        <text>ATP + protein L-histidine = ADP + protein N-phospho-L-histidine.</text>
        <dbReference type="EC" id="2.7.13.3"/>
    </reaction>
</comment>
<dbReference type="AlphaFoldDB" id="A0A5B8W8Z4"/>
<dbReference type="Pfam" id="PF02518">
    <property type="entry name" value="HATPase_c"/>
    <property type="match status" value="1"/>
</dbReference>
<dbReference type="SMART" id="SM00388">
    <property type="entry name" value="HisKA"/>
    <property type="match status" value="1"/>
</dbReference>
<dbReference type="PROSITE" id="PS50109">
    <property type="entry name" value="HIS_KIN"/>
    <property type="match status" value="1"/>
</dbReference>
<dbReference type="FunFam" id="3.30.565.10:FF:000010">
    <property type="entry name" value="Sensor histidine kinase RcsC"/>
    <property type="match status" value="1"/>
</dbReference>
<dbReference type="PROSITE" id="PS50110">
    <property type="entry name" value="RESPONSE_REGULATORY"/>
    <property type="match status" value="1"/>
</dbReference>
<evidence type="ECO:0000313" key="11">
    <source>
        <dbReference type="Proteomes" id="UP000321362"/>
    </source>
</evidence>
<dbReference type="Pfam" id="PF00512">
    <property type="entry name" value="HisKA"/>
    <property type="match status" value="1"/>
</dbReference>
<dbReference type="InterPro" id="IPR004358">
    <property type="entry name" value="Sig_transdc_His_kin-like_C"/>
</dbReference>
<keyword evidence="7" id="KW-1133">Transmembrane helix</keyword>
<dbReference type="InterPro" id="IPR036890">
    <property type="entry name" value="HATPase_C_sf"/>
</dbReference>
<dbReference type="EC" id="2.7.13.3" evidence="2"/>
<dbReference type="SUPFAM" id="SSF55874">
    <property type="entry name" value="ATPase domain of HSP90 chaperone/DNA topoisomerase II/histidine kinase"/>
    <property type="match status" value="1"/>
</dbReference>
<dbReference type="RefSeq" id="WP_147058905.1">
    <property type="nucleotide sequence ID" value="NZ_CP042437.1"/>
</dbReference>
<organism evidence="10 11">
    <name type="scientific">Mucilaginibacter ginsenosidivorax</name>
    <dbReference type="NCBI Taxonomy" id="862126"/>
    <lineage>
        <taxon>Bacteria</taxon>
        <taxon>Pseudomonadati</taxon>
        <taxon>Bacteroidota</taxon>
        <taxon>Sphingobacteriia</taxon>
        <taxon>Sphingobacteriales</taxon>
        <taxon>Sphingobacteriaceae</taxon>
        <taxon>Mucilaginibacter</taxon>
    </lineage>
</organism>
<evidence type="ECO:0000256" key="7">
    <source>
        <dbReference type="SAM" id="Phobius"/>
    </source>
</evidence>
<evidence type="ECO:0000256" key="6">
    <source>
        <dbReference type="PROSITE-ProRule" id="PRU00169"/>
    </source>
</evidence>
<keyword evidence="7" id="KW-0472">Membrane</keyword>
<dbReference type="PANTHER" id="PTHR43047">
    <property type="entry name" value="TWO-COMPONENT HISTIDINE PROTEIN KINASE"/>
    <property type="match status" value="1"/>
</dbReference>
<feature type="transmembrane region" description="Helical" evidence="7">
    <location>
        <begin position="298"/>
        <end position="318"/>
    </location>
</feature>
<evidence type="ECO:0000256" key="1">
    <source>
        <dbReference type="ARBA" id="ARBA00000085"/>
    </source>
</evidence>
<dbReference type="SMART" id="SM00387">
    <property type="entry name" value="HATPase_c"/>
    <property type="match status" value="1"/>
</dbReference>
<dbReference type="KEGG" id="mgk:FSB76_26745"/>
<dbReference type="SMART" id="SM00448">
    <property type="entry name" value="REC"/>
    <property type="match status" value="1"/>
</dbReference>
<proteinExistence type="predicted"/>
<gene>
    <name evidence="10" type="ORF">FSB76_26745</name>
</gene>
<dbReference type="Gene3D" id="3.40.50.2300">
    <property type="match status" value="1"/>
</dbReference>
<dbReference type="CDD" id="cd16922">
    <property type="entry name" value="HATPase_EvgS-ArcB-TorS-like"/>
    <property type="match status" value="1"/>
</dbReference>
<evidence type="ECO:0000259" key="8">
    <source>
        <dbReference type="PROSITE" id="PS50109"/>
    </source>
</evidence>
<evidence type="ECO:0000259" key="9">
    <source>
        <dbReference type="PROSITE" id="PS50110"/>
    </source>
</evidence>
<keyword evidence="7" id="KW-0812">Transmembrane</keyword>
<dbReference type="Proteomes" id="UP000321362">
    <property type="component" value="Chromosome"/>
</dbReference>
<name>A0A5B8W8Z4_9SPHI</name>
<dbReference type="InterPro" id="IPR011006">
    <property type="entry name" value="CheY-like_superfamily"/>
</dbReference>